<organism evidence="2 3">
    <name type="scientific">Batillaria attramentaria</name>
    <dbReference type="NCBI Taxonomy" id="370345"/>
    <lineage>
        <taxon>Eukaryota</taxon>
        <taxon>Metazoa</taxon>
        <taxon>Spiralia</taxon>
        <taxon>Lophotrochozoa</taxon>
        <taxon>Mollusca</taxon>
        <taxon>Gastropoda</taxon>
        <taxon>Caenogastropoda</taxon>
        <taxon>Sorbeoconcha</taxon>
        <taxon>Cerithioidea</taxon>
        <taxon>Batillariidae</taxon>
        <taxon>Batillaria</taxon>
    </lineage>
</organism>
<gene>
    <name evidence="2" type="ORF">BaRGS_00002312</name>
</gene>
<feature type="non-terminal residue" evidence="2">
    <location>
        <position position="70"/>
    </location>
</feature>
<sequence>MPVSDSYPPCREPQIESTCPSGRDLTLTSVTLTESSGSPVGGAVSACSLDTERSTVCTIVVDTPCVRRIQ</sequence>
<dbReference type="Proteomes" id="UP001519460">
    <property type="component" value="Unassembled WGS sequence"/>
</dbReference>
<keyword evidence="3" id="KW-1185">Reference proteome</keyword>
<comment type="caution">
    <text evidence="2">The sequence shown here is derived from an EMBL/GenBank/DDBJ whole genome shotgun (WGS) entry which is preliminary data.</text>
</comment>
<name>A0ABD0M348_9CAEN</name>
<dbReference type="EMBL" id="JACVVK020000007">
    <property type="protein sequence ID" value="KAK7506200.1"/>
    <property type="molecule type" value="Genomic_DNA"/>
</dbReference>
<evidence type="ECO:0000313" key="2">
    <source>
        <dbReference type="EMBL" id="KAK7506200.1"/>
    </source>
</evidence>
<protein>
    <submittedName>
        <fullName evidence="2">Uncharacterized protein</fullName>
    </submittedName>
</protein>
<evidence type="ECO:0000256" key="1">
    <source>
        <dbReference type="SAM" id="MobiDB-lite"/>
    </source>
</evidence>
<proteinExistence type="predicted"/>
<feature type="region of interest" description="Disordered" evidence="1">
    <location>
        <begin position="1"/>
        <end position="23"/>
    </location>
</feature>
<evidence type="ECO:0000313" key="3">
    <source>
        <dbReference type="Proteomes" id="UP001519460"/>
    </source>
</evidence>
<dbReference type="AlphaFoldDB" id="A0ABD0M348"/>
<accession>A0ABD0M348</accession>
<reference evidence="2 3" key="1">
    <citation type="journal article" date="2023" name="Sci. Data">
        <title>Genome assembly of the Korean intertidal mud-creeper Batillaria attramentaria.</title>
        <authorList>
            <person name="Patra A.K."/>
            <person name="Ho P.T."/>
            <person name="Jun S."/>
            <person name="Lee S.J."/>
            <person name="Kim Y."/>
            <person name="Won Y.J."/>
        </authorList>
    </citation>
    <scope>NUCLEOTIDE SEQUENCE [LARGE SCALE GENOMIC DNA]</scope>
    <source>
        <strain evidence="2">Wonlab-2016</strain>
    </source>
</reference>